<name>A0A8J3Z8I1_9ACTN</name>
<dbReference type="AlphaFoldDB" id="A0A8J3Z8I1"/>
<evidence type="ECO:0000313" key="3">
    <source>
        <dbReference type="Proteomes" id="UP000612585"/>
    </source>
</evidence>
<dbReference type="EMBL" id="BOPG01000045">
    <property type="protein sequence ID" value="GIJ59324.1"/>
    <property type="molecule type" value="Genomic_DNA"/>
</dbReference>
<sequence length="201" mass="21627">MNSVNGESMVGFGPKQAWLAVRNGVPADVRAALGLRDLGPVAWRAGIDLAYLTDDRVVLTPALEGAGGSRWLLLTGRWLWKADDWLSVAELSAELDTEVHRYASHRGLEQHEWERAAHGTLVRSFAYVGASAEVLRWTGDPDPAEAGLGLGTRPEHDEDVLVGESDVMRLAGLWSVDPSGLDGRPAPGPLRAAAPAHQVQE</sequence>
<accession>A0A8J3Z8I1</accession>
<dbReference type="RefSeq" id="WP_239152067.1">
    <property type="nucleotide sequence ID" value="NZ_BOPG01000045.1"/>
</dbReference>
<evidence type="ECO:0000256" key="1">
    <source>
        <dbReference type="SAM" id="MobiDB-lite"/>
    </source>
</evidence>
<gene>
    <name evidence="2" type="ORF">Vau01_068400</name>
</gene>
<feature type="region of interest" description="Disordered" evidence="1">
    <location>
        <begin position="178"/>
        <end position="201"/>
    </location>
</feature>
<reference evidence="2" key="1">
    <citation type="submission" date="2021-01" db="EMBL/GenBank/DDBJ databases">
        <title>Whole genome shotgun sequence of Virgisporangium aurantiacum NBRC 16421.</title>
        <authorList>
            <person name="Komaki H."/>
            <person name="Tamura T."/>
        </authorList>
    </citation>
    <scope>NUCLEOTIDE SEQUENCE</scope>
    <source>
        <strain evidence="2">NBRC 16421</strain>
    </source>
</reference>
<protein>
    <submittedName>
        <fullName evidence="2">Uncharacterized protein</fullName>
    </submittedName>
</protein>
<comment type="caution">
    <text evidence="2">The sequence shown here is derived from an EMBL/GenBank/DDBJ whole genome shotgun (WGS) entry which is preliminary data.</text>
</comment>
<dbReference type="Proteomes" id="UP000612585">
    <property type="component" value="Unassembled WGS sequence"/>
</dbReference>
<proteinExistence type="predicted"/>
<keyword evidence="3" id="KW-1185">Reference proteome</keyword>
<organism evidence="2 3">
    <name type="scientific">Virgisporangium aurantiacum</name>
    <dbReference type="NCBI Taxonomy" id="175570"/>
    <lineage>
        <taxon>Bacteria</taxon>
        <taxon>Bacillati</taxon>
        <taxon>Actinomycetota</taxon>
        <taxon>Actinomycetes</taxon>
        <taxon>Micromonosporales</taxon>
        <taxon>Micromonosporaceae</taxon>
        <taxon>Virgisporangium</taxon>
    </lineage>
</organism>
<evidence type="ECO:0000313" key="2">
    <source>
        <dbReference type="EMBL" id="GIJ59324.1"/>
    </source>
</evidence>
<feature type="compositionally biased region" description="Low complexity" evidence="1">
    <location>
        <begin position="183"/>
        <end position="201"/>
    </location>
</feature>